<feature type="compositionally biased region" description="Pro residues" evidence="1">
    <location>
        <begin position="259"/>
        <end position="269"/>
    </location>
</feature>
<sequence>MSHLPPDPYKILGVHKDANTSQIRSAYKKLALKCHPDKVQDPKLKLEKQDEFHRVVQAYELLSDDREREKYNNQVRLADLRKQFQSHAANQYYAPDPAARPRGRSSPPPMNRNYYRSWDDDAGPLPSRVVPEAARPPRKDATSYVERPSKRTVEREREKEKDRERRRNQRRAAEQEAKEQHKADRKQKERLRDKTVKRESDDKKRYAKAVFTDSPDDEPPKSKSDRNRAIAEKHIEKARSRDSPSLHRQSTLPSRHPRVPSPPPMPGQPPLFGLADDNLHRPGVRQRRGSEGSQWASWARHKSRDDSDFPPGAGTPKQAKFTKSASATAPAMAEAPPPPLPRQAQRHTMGPMDSFPPRPPMAGSRSPPFSPMAGYAEDQNRGRQRSRKQPPWAAAGAARL</sequence>
<dbReference type="Pfam" id="PF00226">
    <property type="entry name" value="DnaJ"/>
    <property type="match status" value="1"/>
</dbReference>
<feature type="domain" description="J" evidence="2">
    <location>
        <begin position="7"/>
        <end position="75"/>
    </location>
</feature>
<dbReference type="GO" id="GO:0005634">
    <property type="term" value="C:nucleus"/>
    <property type="evidence" value="ECO:0007669"/>
    <property type="project" value="TreeGrafter"/>
</dbReference>
<dbReference type="OrthoDB" id="10250354at2759"/>
<evidence type="ECO:0000259" key="2">
    <source>
        <dbReference type="PROSITE" id="PS50076"/>
    </source>
</evidence>
<evidence type="ECO:0000256" key="1">
    <source>
        <dbReference type="SAM" id="MobiDB-lite"/>
    </source>
</evidence>
<dbReference type="InterPro" id="IPR001623">
    <property type="entry name" value="DnaJ_domain"/>
</dbReference>
<gene>
    <name evidence="3" type="ORF">CDD82_2370</name>
</gene>
<dbReference type="InterPro" id="IPR036869">
    <property type="entry name" value="J_dom_sf"/>
</dbReference>
<dbReference type="InterPro" id="IPR052594">
    <property type="entry name" value="J_domain-containing_protein"/>
</dbReference>
<dbReference type="PANTHER" id="PTHR44144:SF1">
    <property type="entry name" value="DNAJ HOMOLOG SUBFAMILY C MEMBER 9"/>
    <property type="match status" value="1"/>
</dbReference>
<dbReference type="EMBL" id="NJEU01001847">
    <property type="protein sequence ID" value="PHH59959.1"/>
    <property type="molecule type" value="Genomic_DNA"/>
</dbReference>
<proteinExistence type="predicted"/>
<accession>A0A2C5X7N5</accession>
<dbReference type="GO" id="GO:0031072">
    <property type="term" value="F:heat shock protein binding"/>
    <property type="evidence" value="ECO:0007669"/>
    <property type="project" value="TreeGrafter"/>
</dbReference>
<keyword evidence="4" id="KW-1185">Reference proteome</keyword>
<dbReference type="CDD" id="cd06257">
    <property type="entry name" value="DnaJ"/>
    <property type="match status" value="1"/>
</dbReference>
<dbReference type="PROSITE" id="PS00636">
    <property type="entry name" value="DNAJ_1"/>
    <property type="match status" value="1"/>
</dbReference>
<protein>
    <recommendedName>
        <fullName evidence="2">J domain-containing protein</fullName>
    </recommendedName>
</protein>
<dbReference type="PANTHER" id="PTHR44144">
    <property type="entry name" value="DNAJ HOMOLOG SUBFAMILY C MEMBER 9"/>
    <property type="match status" value="1"/>
</dbReference>
<feature type="region of interest" description="Disordered" evidence="1">
    <location>
        <begin position="90"/>
        <end position="400"/>
    </location>
</feature>
<name>A0A2C5X7N5_9HYPO</name>
<dbReference type="Proteomes" id="UP000224854">
    <property type="component" value="Unassembled WGS sequence"/>
</dbReference>
<feature type="compositionally biased region" description="Basic and acidic residues" evidence="1">
    <location>
        <begin position="135"/>
        <end position="204"/>
    </location>
</feature>
<dbReference type="SMART" id="SM00271">
    <property type="entry name" value="DnaJ"/>
    <property type="match status" value="1"/>
</dbReference>
<dbReference type="AlphaFoldDB" id="A0A2C5X7N5"/>
<evidence type="ECO:0000313" key="3">
    <source>
        <dbReference type="EMBL" id="PHH59959.1"/>
    </source>
</evidence>
<dbReference type="SUPFAM" id="SSF46565">
    <property type="entry name" value="Chaperone J-domain"/>
    <property type="match status" value="1"/>
</dbReference>
<organism evidence="3 4">
    <name type="scientific">Ophiocordyceps australis</name>
    <dbReference type="NCBI Taxonomy" id="1399860"/>
    <lineage>
        <taxon>Eukaryota</taxon>
        <taxon>Fungi</taxon>
        <taxon>Dikarya</taxon>
        <taxon>Ascomycota</taxon>
        <taxon>Pezizomycotina</taxon>
        <taxon>Sordariomycetes</taxon>
        <taxon>Hypocreomycetidae</taxon>
        <taxon>Hypocreales</taxon>
        <taxon>Ophiocordycipitaceae</taxon>
        <taxon>Ophiocordyceps</taxon>
    </lineage>
</organism>
<dbReference type="InterPro" id="IPR018253">
    <property type="entry name" value="DnaJ_domain_CS"/>
</dbReference>
<dbReference type="GO" id="GO:0005737">
    <property type="term" value="C:cytoplasm"/>
    <property type="evidence" value="ECO:0007669"/>
    <property type="project" value="TreeGrafter"/>
</dbReference>
<dbReference type="PROSITE" id="PS50076">
    <property type="entry name" value="DNAJ_2"/>
    <property type="match status" value="1"/>
</dbReference>
<feature type="compositionally biased region" description="Basic and acidic residues" evidence="1">
    <location>
        <begin position="218"/>
        <end position="245"/>
    </location>
</feature>
<comment type="caution">
    <text evidence="3">The sequence shown here is derived from an EMBL/GenBank/DDBJ whole genome shotgun (WGS) entry which is preliminary data.</text>
</comment>
<dbReference type="PRINTS" id="PR00625">
    <property type="entry name" value="JDOMAIN"/>
</dbReference>
<feature type="compositionally biased region" description="Low complexity" evidence="1">
    <location>
        <begin position="325"/>
        <end position="334"/>
    </location>
</feature>
<reference evidence="3 4" key="1">
    <citation type="submission" date="2017-06" db="EMBL/GenBank/DDBJ databases">
        <title>Ant-infecting Ophiocordyceps genomes reveal a high diversity of potential behavioral manipulation genes and a possible major role for enterotoxins.</title>
        <authorList>
            <person name="De Bekker C."/>
            <person name="Evans H.C."/>
            <person name="Brachmann A."/>
            <person name="Hughes D.P."/>
        </authorList>
    </citation>
    <scope>NUCLEOTIDE SEQUENCE [LARGE SCALE GENOMIC DNA]</scope>
    <source>
        <strain evidence="3 4">1348a</strain>
    </source>
</reference>
<dbReference type="Gene3D" id="1.10.287.110">
    <property type="entry name" value="DnaJ domain"/>
    <property type="match status" value="1"/>
</dbReference>
<evidence type="ECO:0000313" key="4">
    <source>
        <dbReference type="Proteomes" id="UP000224854"/>
    </source>
</evidence>